<dbReference type="Proteomes" id="UP000016491">
    <property type="component" value="Unassembled WGS sequence"/>
</dbReference>
<accession>A0ABC9TR23</accession>
<gene>
    <name evidence="3" type="ORF">CLOSYM_04816</name>
</gene>
<dbReference type="AlphaFoldDB" id="A0ABC9TR23"/>
<feature type="domain" description="DUF4397" evidence="2">
    <location>
        <begin position="141"/>
        <end position="228"/>
    </location>
</feature>
<evidence type="ECO:0000313" key="4">
    <source>
        <dbReference type="Proteomes" id="UP000016491"/>
    </source>
</evidence>
<dbReference type="EMBL" id="AWSU01000389">
    <property type="protein sequence ID" value="ERI73526.1"/>
    <property type="molecule type" value="Genomic_DNA"/>
</dbReference>
<name>A0ABC9TR23_CLOSY</name>
<feature type="compositionally biased region" description="Polar residues" evidence="1">
    <location>
        <begin position="49"/>
        <end position="60"/>
    </location>
</feature>
<protein>
    <recommendedName>
        <fullName evidence="2">DUF4397 domain-containing protein</fullName>
    </recommendedName>
</protein>
<dbReference type="Pfam" id="PF14344">
    <property type="entry name" value="DUF4397"/>
    <property type="match status" value="1"/>
</dbReference>
<feature type="region of interest" description="Disordered" evidence="1">
    <location>
        <begin position="1"/>
        <end position="88"/>
    </location>
</feature>
<sequence length="229" mass="24121">METYNYDDSAAMPGYDTETSATPSVPETGNSNDVPAAPGFGPEGPVTPSVPTNPADSNVPATPGFGPSGSVTPTVPSSGMNVPATPGFGPLGPVTPSLPSSNSNMGCVNCTGNIIWPNSSTGILWTWGTLSPFFSTTSDIAHVRFYNAAAIREPLDIYLNGRLVVSNLDYMNYTRYLHIIPGVYRLTVFRRTNPGVPIIDTGVQFRGGNSYTLTILGTANSYSVQVMTS</sequence>
<dbReference type="RefSeq" id="WP_021642112.1">
    <property type="nucleotide sequence ID" value="NZ_KE992910.1"/>
</dbReference>
<feature type="compositionally biased region" description="Low complexity" evidence="1">
    <location>
        <begin position="68"/>
        <end position="79"/>
    </location>
</feature>
<evidence type="ECO:0000313" key="3">
    <source>
        <dbReference type="EMBL" id="ERI73526.1"/>
    </source>
</evidence>
<organism evidence="3 4">
    <name type="scientific">[Clostridium] symbiosum ATCC 14940</name>
    <dbReference type="NCBI Taxonomy" id="411472"/>
    <lineage>
        <taxon>Bacteria</taxon>
        <taxon>Bacillati</taxon>
        <taxon>Bacillota</taxon>
        <taxon>Clostridia</taxon>
        <taxon>Lachnospirales</taxon>
        <taxon>Lachnospiraceae</taxon>
        <taxon>Otoolea</taxon>
    </lineage>
</organism>
<comment type="caution">
    <text evidence="3">The sequence shown here is derived from an EMBL/GenBank/DDBJ whole genome shotgun (WGS) entry which is preliminary data.</text>
</comment>
<proteinExistence type="predicted"/>
<feature type="compositionally biased region" description="Polar residues" evidence="1">
    <location>
        <begin position="17"/>
        <end position="33"/>
    </location>
</feature>
<evidence type="ECO:0000256" key="1">
    <source>
        <dbReference type="SAM" id="MobiDB-lite"/>
    </source>
</evidence>
<dbReference type="InterPro" id="IPR025510">
    <property type="entry name" value="DUF4397"/>
</dbReference>
<reference evidence="3 4" key="1">
    <citation type="submission" date="2013-07" db="EMBL/GenBank/DDBJ databases">
        <authorList>
            <person name="Weinstock G."/>
            <person name="Sodergren E."/>
            <person name="Wylie T."/>
            <person name="Fulton L."/>
            <person name="Fulton R."/>
            <person name="Fronick C."/>
            <person name="O'Laughlin M."/>
            <person name="Godfrey J."/>
            <person name="Miner T."/>
            <person name="Herter B."/>
            <person name="Appelbaum E."/>
            <person name="Cordes M."/>
            <person name="Lek S."/>
            <person name="Wollam A."/>
            <person name="Pepin K.H."/>
            <person name="Palsikar V.B."/>
            <person name="Mitreva M."/>
            <person name="Wilson R.K."/>
        </authorList>
    </citation>
    <scope>NUCLEOTIDE SEQUENCE [LARGE SCALE GENOMIC DNA]</scope>
    <source>
        <strain evidence="3 4">ATCC 14940</strain>
    </source>
</reference>
<evidence type="ECO:0000259" key="2">
    <source>
        <dbReference type="Pfam" id="PF14344"/>
    </source>
</evidence>